<dbReference type="OrthoDB" id="1634238at2"/>
<dbReference type="SUPFAM" id="SSF55804">
    <property type="entry name" value="Phoshotransferase/anion transport protein"/>
    <property type="match status" value="1"/>
</dbReference>
<evidence type="ECO:0000256" key="5">
    <source>
        <dbReference type="ARBA" id="ARBA00022679"/>
    </source>
</evidence>
<proteinExistence type="predicted"/>
<dbReference type="PROSITE" id="PS51094">
    <property type="entry name" value="PTS_EIIA_TYPE_2"/>
    <property type="match status" value="1"/>
</dbReference>
<evidence type="ECO:0000256" key="3">
    <source>
        <dbReference type="ARBA" id="ARBA00022490"/>
    </source>
</evidence>
<keyword evidence="7" id="KW-0418">Kinase</keyword>
<organism evidence="12 13">
    <name type="scientific">Psittacicella hinzii</name>
    <dbReference type="NCBI Taxonomy" id="2028575"/>
    <lineage>
        <taxon>Bacteria</taxon>
        <taxon>Pseudomonadati</taxon>
        <taxon>Pseudomonadota</taxon>
        <taxon>Gammaproteobacteria</taxon>
        <taxon>Pasteurellales</taxon>
        <taxon>Psittacicellaceae</taxon>
        <taxon>Psittacicella</taxon>
    </lineage>
</organism>
<evidence type="ECO:0000256" key="9">
    <source>
        <dbReference type="ARBA" id="ARBA00041175"/>
    </source>
</evidence>
<dbReference type="RefSeq" id="WP_119524861.1">
    <property type="nucleotide sequence ID" value="NZ_NRHC01000037.1"/>
</dbReference>
<dbReference type="EMBL" id="NRHC01000037">
    <property type="protein sequence ID" value="RIY33230.1"/>
    <property type="molecule type" value="Genomic_DNA"/>
</dbReference>
<evidence type="ECO:0000256" key="2">
    <source>
        <dbReference type="ARBA" id="ARBA00022448"/>
    </source>
</evidence>
<dbReference type="GO" id="GO:0005737">
    <property type="term" value="C:cytoplasm"/>
    <property type="evidence" value="ECO:0007669"/>
    <property type="project" value="UniProtKB-SubCell"/>
</dbReference>
<dbReference type="InterPro" id="IPR051351">
    <property type="entry name" value="Ascorbate-PTS_EIIA_comp"/>
</dbReference>
<feature type="domain" description="PTS EIIA type-2" evidence="11">
    <location>
        <begin position="8"/>
        <end position="154"/>
    </location>
</feature>
<dbReference type="Pfam" id="PF00359">
    <property type="entry name" value="PTS_EIIA_2"/>
    <property type="match status" value="1"/>
</dbReference>
<dbReference type="GO" id="GO:0009401">
    <property type="term" value="P:phosphoenolpyruvate-dependent sugar phosphotransferase system"/>
    <property type="evidence" value="ECO:0007669"/>
    <property type="project" value="UniProtKB-KW"/>
</dbReference>
<evidence type="ECO:0000256" key="6">
    <source>
        <dbReference type="ARBA" id="ARBA00022683"/>
    </source>
</evidence>
<reference evidence="12 13" key="1">
    <citation type="submission" date="2017-08" db="EMBL/GenBank/DDBJ databases">
        <title>Reclassification of Bisgaard taxon 37 and 44.</title>
        <authorList>
            <person name="Christensen H."/>
        </authorList>
    </citation>
    <scope>NUCLEOTIDE SEQUENCE [LARGE SCALE GENOMIC DNA]</scope>
    <source>
        <strain evidence="12 13">B96_3</strain>
    </source>
</reference>
<gene>
    <name evidence="12" type="ORF">CKF54_03290</name>
</gene>
<dbReference type="PANTHER" id="PTHR36203">
    <property type="entry name" value="ASCORBATE-SPECIFIC PTS SYSTEM EIIA COMPONENT"/>
    <property type="match status" value="1"/>
</dbReference>
<evidence type="ECO:0000256" key="4">
    <source>
        <dbReference type="ARBA" id="ARBA00022553"/>
    </source>
</evidence>
<keyword evidence="3" id="KW-0963">Cytoplasm</keyword>
<evidence type="ECO:0000313" key="12">
    <source>
        <dbReference type="EMBL" id="RIY33230.1"/>
    </source>
</evidence>
<evidence type="ECO:0000313" key="13">
    <source>
        <dbReference type="Proteomes" id="UP000265691"/>
    </source>
</evidence>
<name>A0A3A1Y7I9_9GAMM</name>
<dbReference type="CDD" id="cd00211">
    <property type="entry name" value="PTS_IIA_fru"/>
    <property type="match status" value="1"/>
</dbReference>
<evidence type="ECO:0000256" key="1">
    <source>
        <dbReference type="ARBA" id="ARBA00004496"/>
    </source>
</evidence>
<evidence type="ECO:0000256" key="8">
    <source>
        <dbReference type="ARBA" id="ARBA00037387"/>
    </source>
</evidence>
<dbReference type="Gene3D" id="3.40.930.10">
    <property type="entry name" value="Mannitol-specific EII, Chain A"/>
    <property type="match status" value="1"/>
</dbReference>
<accession>A0A3A1Y7I9</accession>
<sequence length="160" mass="17569">MSVNLKDSLLQNNSIRLKQKVATWQEAVKLGTDILEANGTITPDYYQAILKCEAEHGPYFHLCPGLAMPHARPEDGVKVNSFALVTLEEPVALSDGSLVDVFITLAGADNNSHMNALMQIMSTIEDEESDDGVDLERLRSCSSVEDVIKVIDTYVVTTEE</sequence>
<evidence type="ECO:0000256" key="10">
    <source>
        <dbReference type="ARBA" id="ARBA00042072"/>
    </source>
</evidence>
<keyword evidence="5" id="KW-0808">Transferase</keyword>
<dbReference type="InterPro" id="IPR016152">
    <property type="entry name" value="PTrfase/Anion_transptr"/>
</dbReference>
<dbReference type="InterPro" id="IPR002178">
    <property type="entry name" value="PTS_EIIA_type-2_dom"/>
</dbReference>
<protein>
    <recommendedName>
        <fullName evidence="9">Ascorbate-specific PTS system EIIA component</fullName>
    </recommendedName>
    <alternativeName>
        <fullName evidence="10">Ascorbate-specific phosphotransferase enzyme IIA component</fullName>
    </alternativeName>
</protein>
<keyword evidence="6" id="KW-0598">Phosphotransferase system</keyword>
<dbReference type="GO" id="GO:0016301">
    <property type="term" value="F:kinase activity"/>
    <property type="evidence" value="ECO:0007669"/>
    <property type="project" value="UniProtKB-KW"/>
</dbReference>
<comment type="function">
    <text evidence="8">The phosphoenolpyruvate-dependent sugar phosphotransferase system (sugar PTS), a major carbohydrate active transport system, catalyzes the phosphorylation of incoming sugar substrates concomitantly with their translocation across the cell membrane. The enzyme II UlaABC PTS system is involved in ascorbate transport.</text>
</comment>
<keyword evidence="4" id="KW-0597">Phosphoprotein</keyword>
<dbReference type="AlphaFoldDB" id="A0A3A1Y7I9"/>
<comment type="caution">
    <text evidence="12">The sequence shown here is derived from an EMBL/GenBank/DDBJ whole genome shotgun (WGS) entry which is preliminary data.</text>
</comment>
<keyword evidence="13" id="KW-1185">Reference proteome</keyword>
<evidence type="ECO:0000256" key="7">
    <source>
        <dbReference type="ARBA" id="ARBA00022777"/>
    </source>
</evidence>
<keyword evidence="2" id="KW-0813">Transport</keyword>
<comment type="subcellular location">
    <subcellularLocation>
        <location evidence="1">Cytoplasm</location>
    </subcellularLocation>
</comment>
<evidence type="ECO:0000259" key="11">
    <source>
        <dbReference type="PROSITE" id="PS51094"/>
    </source>
</evidence>
<dbReference type="PANTHER" id="PTHR36203:SF1">
    <property type="entry name" value="ASCORBATE-SPECIFIC PTS SYSTEM EIIA COMPONENT"/>
    <property type="match status" value="1"/>
</dbReference>
<dbReference type="Proteomes" id="UP000265691">
    <property type="component" value="Unassembled WGS sequence"/>
</dbReference>